<dbReference type="KEGG" id="abac:LuPra_05328"/>
<dbReference type="Proteomes" id="UP000076079">
    <property type="component" value="Chromosome"/>
</dbReference>
<dbReference type="InterPro" id="IPR045504">
    <property type="entry name" value="DUF6487"/>
</dbReference>
<accession>A0A143PUS0</accession>
<keyword evidence="3" id="KW-1185">Reference proteome</keyword>
<evidence type="ECO:0000259" key="1">
    <source>
        <dbReference type="Pfam" id="PF20097"/>
    </source>
</evidence>
<name>A0A143PUS0_LUTPR</name>
<dbReference type="EMBL" id="CP015136">
    <property type="protein sequence ID" value="AMY12056.1"/>
    <property type="molecule type" value="Genomic_DNA"/>
</dbReference>
<evidence type="ECO:0000313" key="2">
    <source>
        <dbReference type="EMBL" id="AMY12056.1"/>
    </source>
</evidence>
<dbReference type="Pfam" id="PF20097">
    <property type="entry name" value="DUF6487"/>
    <property type="match status" value="1"/>
</dbReference>
<dbReference type="RefSeq" id="WP_418001391.1">
    <property type="nucleotide sequence ID" value="NZ_CP015136.1"/>
</dbReference>
<dbReference type="AlphaFoldDB" id="A0A143PUS0"/>
<feature type="domain" description="DUF6487" evidence="1">
    <location>
        <begin position="3"/>
        <end position="66"/>
    </location>
</feature>
<evidence type="ECO:0000313" key="3">
    <source>
        <dbReference type="Proteomes" id="UP000076079"/>
    </source>
</evidence>
<reference evidence="2 3" key="1">
    <citation type="journal article" date="2016" name="Genome Announc.">
        <title>First Complete Genome Sequence of a Subdivision 6 Acidobacterium Strain.</title>
        <authorList>
            <person name="Huang S."/>
            <person name="Vieira S."/>
            <person name="Bunk B."/>
            <person name="Riedel T."/>
            <person name="Sproer C."/>
            <person name="Overmann J."/>
        </authorList>
    </citation>
    <scope>NUCLEOTIDE SEQUENCE [LARGE SCALE GENOMIC DNA]</scope>
    <source>
        <strain evidence="3">DSM 100886 HEG_-6_39</strain>
    </source>
</reference>
<dbReference type="STRING" id="1855912.LuPra_05328"/>
<gene>
    <name evidence="2" type="ORF">LuPra_05328</name>
</gene>
<sequence>MNCPKCNAEMERGHFTLPNNVTWYPGDRKTGIVKDQVWLVGRWTLFGDQAEGYICQKCRWAAFQYPHETKPSA</sequence>
<reference evidence="3" key="2">
    <citation type="submission" date="2016-04" db="EMBL/GenBank/DDBJ databases">
        <title>First Complete Genome Sequence of a Subdivision 6 Acidobacterium.</title>
        <authorList>
            <person name="Huang S."/>
            <person name="Vieira S."/>
            <person name="Bunk B."/>
            <person name="Riedel T."/>
            <person name="Sproeer C."/>
            <person name="Overmann J."/>
        </authorList>
    </citation>
    <scope>NUCLEOTIDE SEQUENCE [LARGE SCALE GENOMIC DNA]</scope>
    <source>
        <strain evidence="3">DSM 100886 HEG_-6_39</strain>
    </source>
</reference>
<proteinExistence type="predicted"/>
<protein>
    <recommendedName>
        <fullName evidence="1">DUF6487 domain-containing protein</fullName>
    </recommendedName>
</protein>
<organism evidence="2 3">
    <name type="scientific">Luteitalea pratensis</name>
    <dbReference type="NCBI Taxonomy" id="1855912"/>
    <lineage>
        <taxon>Bacteria</taxon>
        <taxon>Pseudomonadati</taxon>
        <taxon>Acidobacteriota</taxon>
        <taxon>Vicinamibacteria</taxon>
        <taxon>Vicinamibacterales</taxon>
        <taxon>Vicinamibacteraceae</taxon>
        <taxon>Luteitalea</taxon>
    </lineage>
</organism>